<protein>
    <recommendedName>
        <fullName evidence="3">exo-alpha-sialidase</fullName>
        <ecNumber evidence="3">3.2.1.18</ecNumber>
    </recommendedName>
</protein>
<feature type="domain" description="Sialidase N-terminal" evidence="7">
    <location>
        <begin position="35"/>
        <end position="159"/>
    </location>
</feature>
<accession>A0A521EQ95</accession>
<keyword evidence="4" id="KW-0677">Repeat</keyword>
<dbReference type="PANTHER" id="PTHR10628:SF30">
    <property type="entry name" value="EXO-ALPHA-SIALIDASE"/>
    <property type="match status" value="1"/>
</dbReference>
<dbReference type="GO" id="GO:0009313">
    <property type="term" value="P:oligosaccharide catabolic process"/>
    <property type="evidence" value="ECO:0007669"/>
    <property type="project" value="TreeGrafter"/>
</dbReference>
<dbReference type="InterPro" id="IPR026856">
    <property type="entry name" value="Sialidase_fam"/>
</dbReference>
<reference evidence="8 9" key="1">
    <citation type="submission" date="2017-05" db="EMBL/GenBank/DDBJ databases">
        <authorList>
            <person name="Varghese N."/>
            <person name="Submissions S."/>
        </authorList>
    </citation>
    <scope>NUCLEOTIDE SEQUENCE [LARGE SCALE GENOMIC DNA]</scope>
    <source>
        <strain evidence="8 9">DSM 21194</strain>
    </source>
</reference>
<sequence length="535" mass="58880">MKTFKTLLLASVAALFVFAACKNSGTSVNKVAQEKLTTHQKVTPVLIGKERNPVLRVQLSVDENNTPKTVKSLKITTEGTTEIENLKSVEVLYAPADTGFEEAIHFGGIKNIQEEMIIEGNQLLGTGLNNFWVSYELNDDTDLLNVVDAGLEEITFNNGTRWSPEEASPGITKKVGIALRQGGDNGVDTYRIPGLVTTNERTLIAAYDIRYDNSSDLQGDIDVGINRSIDGGESWEPMQIIMDMKEWGGLPEEQNGIGDPSILVDRETGTIWVAALWTHGMPGKRAWNASGPGLEPKETGQFMLTKSEDDGKTWSDPINITKQIKDPAWTLLLQGPGKGISMTDGTLVFPAQFKNEEGMPYATIIYSQDHGETWQIGTGAKSNTTEAQVVELSDGSLMLNMRDNRGGVRSVYTTNNLGESWEKHPTSRSALVEPVCMASLIEFPYLEGESGKHCLLFSNPNSTEAREKMTIKMSKDDGMSWPDDKQLLLNENQGFGYSCMTAVDEQTVGILYEGVRDLYFQKVTLDELQAEGLKN</sequence>
<dbReference type="SUPFAM" id="SSF50939">
    <property type="entry name" value="Sialidases"/>
    <property type="match status" value="1"/>
</dbReference>
<evidence type="ECO:0000313" key="8">
    <source>
        <dbReference type="EMBL" id="SMO86098.1"/>
    </source>
</evidence>
<dbReference type="Proteomes" id="UP000317593">
    <property type="component" value="Unassembled WGS sequence"/>
</dbReference>
<proteinExistence type="inferred from homology"/>
<keyword evidence="5" id="KW-0732">Signal</keyword>
<evidence type="ECO:0000256" key="5">
    <source>
        <dbReference type="SAM" id="SignalP"/>
    </source>
</evidence>
<dbReference type="GO" id="GO:0005737">
    <property type="term" value="C:cytoplasm"/>
    <property type="evidence" value="ECO:0007669"/>
    <property type="project" value="TreeGrafter"/>
</dbReference>
<dbReference type="RefSeq" id="WP_142715680.1">
    <property type="nucleotide sequence ID" value="NZ_FXTH01000018.1"/>
</dbReference>
<dbReference type="InterPro" id="IPR036278">
    <property type="entry name" value="Sialidase_sf"/>
</dbReference>
<dbReference type="Pfam" id="PF14873">
    <property type="entry name" value="BNR_assoc_N"/>
    <property type="match status" value="1"/>
</dbReference>
<evidence type="ECO:0000259" key="7">
    <source>
        <dbReference type="Pfam" id="PF14873"/>
    </source>
</evidence>
<dbReference type="PANTHER" id="PTHR10628">
    <property type="entry name" value="SIALIDASE"/>
    <property type="match status" value="1"/>
</dbReference>
<evidence type="ECO:0000256" key="1">
    <source>
        <dbReference type="ARBA" id="ARBA00000427"/>
    </source>
</evidence>
<dbReference type="EMBL" id="FXTH01000018">
    <property type="protein sequence ID" value="SMO86098.1"/>
    <property type="molecule type" value="Genomic_DNA"/>
</dbReference>
<comment type="catalytic activity">
    <reaction evidence="1">
        <text>Hydrolysis of alpha-(2-&gt;3)-, alpha-(2-&gt;6)-, alpha-(2-&gt;8)- glycosidic linkages of terminal sialic acid residues in oligosaccharides, glycoproteins, glycolipids, colominic acid and synthetic substrates.</text>
        <dbReference type="EC" id="3.2.1.18"/>
    </reaction>
</comment>
<dbReference type="OrthoDB" id="7294637at2"/>
<dbReference type="GO" id="GO:0006689">
    <property type="term" value="P:ganglioside catabolic process"/>
    <property type="evidence" value="ECO:0007669"/>
    <property type="project" value="TreeGrafter"/>
</dbReference>
<dbReference type="Gene3D" id="2.120.10.10">
    <property type="match status" value="1"/>
</dbReference>
<comment type="similarity">
    <text evidence="2">Belongs to the glycosyl hydrolase 33 family.</text>
</comment>
<dbReference type="CDD" id="cd15482">
    <property type="entry name" value="Sialidase_non-viral"/>
    <property type="match status" value="1"/>
</dbReference>
<evidence type="ECO:0000259" key="6">
    <source>
        <dbReference type="Pfam" id="PF13088"/>
    </source>
</evidence>
<evidence type="ECO:0000256" key="4">
    <source>
        <dbReference type="ARBA" id="ARBA00022737"/>
    </source>
</evidence>
<dbReference type="AlphaFoldDB" id="A0A521EQ95"/>
<dbReference type="PROSITE" id="PS51257">
    <property type="entry name" value="PROKAR_LIPOPROTEIN"/>
    <property type="match status" value="1"/>
</dbReference>
<evidence type="ECO:0000256" key="3">
    <source>
        <dbReference type="ARBA" id="ARBA00012733"/>
    </source>
</evidence>
<dbReference type="Gene3D" id="2.60.40.1290">
    <property type="match status" value="2"/>
</dbReference>
<evidence type="ECO:0000256" key="2">
    <source>
        <dbReference type="ARBA" id="ARBA00009348"/>
    </source>
</evidence>
<dbReference type="InterPro" id="IPR008377">
    <property type="entry name" value="Sialidase_trypan"/>
</dbReference>
<dbReference type="InterPro" id="IPR029456">
    <property type="entry name" value="Sialidase_N"/>
</dbReference>
<feature type="domain" description="Sialidase" evidence="6">
    <location>
        <begin position="216"/>
        <end position="506"/>
    </location>
</feature>
<feature type="chain" id="PRO_5021840777" description="exo-alpha-sialidase" evidence="5">
    <location>
        <begin position="20"/>
        <end position="535"/>
    </location>
</feature>
<keyword evidence="9" id="KW-1185">Reference proteome</keyword>
<dbReference type="GO" id="GO:0016020">
    <property type="term" value="C:membrane"/>
    <property type="evidence" value="ECO:0007669"/>
    <property type="project" value="TreeGrafter"/>
</dbReference>
<gene>
    <name evidence="8" type="ORF">SAMN06265218_11822</name>
</gene>
<dbReference type="InterPro" id="IPR011040">
    <property type="entry name" value="Sialidase"/>
</dbReference>
<dbReference type="EC" id="3.2.1.18" evidence="3"/>
<organism evidence="8 9">
    <name type="scientific">Fodinibius sediminis</name>
    <dbReference type="NCBI Taxonomy" id="1214077"/>
    <lineage>
        <taxon>Bacteria</taxon>
        <taxon>Pseudomonadati</taxon>
        <taxon>Balneolota</taxon>
        <taxon>Balneolia</taxon>
        <taxon>Balneolales</taxon>
        <taxon>Balneolaceae</taxon>
        <taxon>Fodinibius</taxon>
    </lineage>
</organism>
<dbReference type="PRINTS" id="PR01803">
    <property type="entry name" value="TCSIALIDASE"/>
</dbReference>
<name>A0A521EQ95_9BACT</name>
<dbReference type="Pfam" id="PF13088">
    <property type="entry name" value="BNR_2"/>
    <property type="match status" value="1"/>
</dbReference>
<dbReference type="GO" id="GO:0004308">
    <property type="term" value="F:exo-alpha-sialidase activity"/>
    <property type="evidence" value="ECO:0007669"/>
    <property type="project" value="UniProtKB-EC"/>
</dbReference>
<feature type="signal peptide" evidence="5">
    <location>
        <begin position="1"/>
        <end position="19"/>
    </location>
</feature>
<evidence type="ECO:0000313" key="9">
    <source>
        <dbReference type="Proteomes" id="UP000317593"/>
    </source>
</evidence>